<keyword evidence="5" id="KW-0862">Zinc</keyword>
<keyword evidence="8" id="KW-0539">Nucleus</keyword>
<dbReference type="GO" id="GO:0005634">
    <property type="term" value="C:nucleus"/>
    <property type="evidence" value="ECO:0007669"/>
    <property type="project" value="UniProtKB-SubCell"/>
</dbReference>
<protein>
    <recommendedName>
        <fullName evidence="11">GATA-type domain-containing protein</fullName>
    </recommendedName>
</protein>
<name>A0A2T2N9D1_CORCC</name>
<evidence type="ECO:0000313" key="12">
    <source>
        <dbReference type="EMBL" id="PSN62037.1"/>
    </source>
</evidence>
<dbReference type="PANTHER" id="PTHR10071:SF335">
    <property type="entry name" value="IRON-SENSING TRANSCRIPTIONAL REPRESSOR-RELATED"/>
    <property type="match status" value="1"/>
</dbReference>
<keyword evidence="2" id="KW-0479">Metal-binding</keyword>
<dbReference type="GO" id="GO:0034757">
    <property type="term" value="P:negative regulation of iron ion transport"/>
    <property type="evidence" value="ECO:0007669"/>
    <property type="project" value="UniProtKB-ARBA"/>
</dbReference>
<evidence type="ECO:0000256" key="7">
    <source>
        <dbReference type="ARBA" id="ARBA00023163"/>
    </source>
</evidence>
<dbReference type="PANTHER" id="PTHR10071">
    <property type="entry name" value="TRANSCRIPTION FACTOR GATA FAMILY MEMBER"/>
    <property type="match status" value="1"/>
</dbReference>
<evidence type="ECO:0000256" key="1">
    <source>
        <dbReference type="ARBA" id="ARBA00004123"/>
    </source>
</evidence>
<evidence type="ECO:0000256" key="2">
    <source>
        <dbReference type="ARBA" id="ARBA00022723"/>
    </source>
</evidence>
<dbReference type="GO" id="GO:0000981">
    <property type="term" value="F:DNA-binding transcription factor activity, RNA polymerase II-specific"/>
    <property type="evidence" value="ECO:0007669"/>
    <property type="project" value="TreeGrafter"/>
</dbReference>
<dbReference type="GO" id="GO:0000978">
    <property type="term" value="F:RNA polymerase II cis-regulatory region sequence-specific DNA binding"/>
    <property type="evidence" value="ECO:0007669"/>
    <property type="project" value="TreeGrafter"/>
</dbReference>
<feature type="domain" description="GATA-type" evidence="11">
    <location>
        <begin position="271"/>
        <end position="318"/>
    </location>
</feature>
<feature type="region of interest" description="Disordered" evidence="10">
    <location>
        <begin position="151"/>
        <end position="189"/>
    </location>
</feature>
<feature type="compositionally biased region" description="Polar residues" evidence="10">
    <location>
        <begin position="385"/>
        <end position="403"/>
    </location>
</feature>
<dbReference type="OrthoDB" id="515401at2759"/>
<dbReference type="EMBL" id="KZ678142">
    <property type="protein sequence ID" value="PSN62037.1"/>
    <property type="molecule type" value="Genomic_DNA"/>
</dbReference>
<feature type="compositionally biased region" description="Polar residues" evidence="10">
    <location>
        <begin position="1"/>
        <end position="20"/>
    </location>
</feature>
<dbReference type="PROSITE" id="PS00344">
    <property type="entry name" value="GATA_ZN_FINGER_1"/>
    <property type="match status" value="2"/>
</dbReference>
<dbReference type="PROSITE" id="PS50114">
    <property type="entry name" value="GATA_ZN_FINGER_2"/>
    <property type="match status" value="2"/>
</dbReference>
<evidence type="ECO:0000256" key="3">
    <source>
        <dbReference type="ARBA" id="ARBA00022737"/>
    </source>
</evidence>
<keyword evidence="7" id="KW-0804">Transcription</keyword>
<dbReference type="Pfam" id="PF00320">
    <property type="entry name" value="GATA"/>
    <property type="match status" value="2"/>
</dbReference>
<dbReference type="InterPro" id="IPR039355">
    <property type="entry name" value="Transcription_factor_GATA"/>
</dbReference>
<dbReference type="InterPro" id="IPR013088">
    <property type="entry name" value="Znf_NHR/GATA"/>
</dbReference>
<dbReference type="SMART" id="SM00401">
    <property type="entry name" value="ZnF_GATA"/>
    <property type="match status" value="2"/>
</dbReference>
<feature type="compositionally biased region" description="Basic and acidic residues" evidence="10">
    <location>
        <begin position="476"/>
        <end position="504"/>
    </location>
</feature>
<feature type="compositionally biased region" description="Polar residues" evidence="10">
    <location>
        <begin position="439"/>
        <end position="455"/>
    </location>
</feature>
<keyword evidence="13" id="KW-1185">Reference proteome</keyword>
<dbReference type="FunFam" id="3.30.50.10:FF:000039">
    <property type="entry name" value="Siderophore transcription factor SreA"/>
    <property type="match status" value="1"/>
</dbReference>
<organism evidence="12 13">
    <name type="scientific">Corynespora cassiicola Philippines</name>
    <dbReference type="NCBI Taxonomy" id="1448308"/>
    <lineage>
        <taxon>Eukaryota</taxon>
        <taxon>Fungi</taxon>
        <taxon>Dikarya</taxon>
        <taxon>Ascomycota</taxon>
        <taxon>Pezizomycotina</taxon>
        <taxon>Dothideomycetes</taxon>
        <taxon>Pleosporomycetidae</taxon>
        <taxon>Pleosporales</taxon>
        <taxon>Corynesporascaceae</taxon>
        <taxon>Corynespora</taxon>
    </lineage>
</organism>
<dbReference type="GO" id="GO:0000122">
    <property type="term" value="P:negative regulation of transcription by RNA polymerase II"/>
    <property type="evidence" value="ECO:0007669"/>
    <property type="project" value="TreeGrafter"/>
</dbReference>
<evidence type="ECO:0000256" key="4">
    <source>
        <dbReference type="ARBA" id="ARBA00022771"/>
    </source>
</evidence>
<accession>A0A2T2N9D1</accession>
<dbReference type="AlphaFoldDB" id="A0A2T2N9D1"/>
<keyword evidence="4 9" id="KW-0863">Zinc-finger</keyword>
<evidence type="ECO:0000256" key="10">
    <source>
        <dbReference type="SAM" id="MobiDB-lite"/>
    </source>
</evidence>
<evidence type="ECO:0000259" key="11">
    <source>
        <dbReference type="PROSITE" id="PS50114"/>
    </source>
</evidence>
<dbReference type="GO" id="GO:0008270">
    <property type="term" value="F:zinc ion binding"/>
    <property type="evidence" value="ECO:0007669"/>
    <property type="project" value="UniProtKB-KW"/>
</dbReference>
<feature type="domain" description="GATA-type" evidence="11">
    <location>
        <begin position="110"/>
        <end position="163"/>
    </location>
</feature>
<evidence type="ECO:0000256" key="8">
    <source>
        <dbReference type="ARBA" id="ARBA00023242"/>
    </source>
</evidence>
<evidence type="ECO:0000313" key="13">
    <source>
        <dbReference type="Proteomes" id="UP000240883"/>
    </source>
</evidence>
<gene>
    <name evidence="12" type="ORF">BS50DRAFT_592272</name>
</gene>
<feature type="region of interest" description="Disordered" evidence="10">
    <location>
        <begin position="312"/>
        <end position="510"/>
    </location>
</feature>
<dbReference type="Gene3D" id="3.30.50.10">
    <property type="entry name" value="Erythroid Transcription Factor GATA-1, subunit A"/>
    <property type="match status" value="2"/>
</dbReference>
<dbReference type="SUPFAM" id="SSF57716">
    <property type="entry name" value="Glucocorticoid receptor-like (DNA-binding domain)"/>
    <property type="match status" value="2"/>
</dbReference>
<proteinExistence type="predicted"/>
<evidence type="ECO:0000256" key="6">
    <source>
        <dbReference type="ARBA" id="ARBA00023015"/>
    </source>
</evidence>
<evidence type="ECO:0000256" key="9">
    <source>
        <dbReference type="PROSITE-ProRule" id="PRU00094"/>
    </source>
</evidence>
<keyword evidence="3" id="KW-0677">Repeat</keyword>
<reference evidence="12 13" key="1">
    <citation type="journal article" date="2018" name="Front. Microbiol.">
        <title>Genome-Wide Analysis of Corynespora cassiicola Leaf Fall Disease Putative Effectors.</title>
        <authorList>
            <person name="Lopez D."/>
            <person name="Ribeiro S."/>
            <person name="Label P."/>
            <person name="Fumanal B."/>
            <person name="Venisse J.S."/>
            <person name="Kohler A."/>
            <person name="de Oliveira R.R."/>
            <person name="Labutti K."/>
            <person name="Lipzen A."/>
            <person name="Lail K."/>
            <person name="Bauer D."/>
            <person name="Ohm R.A."/>
            <person name="Barry K.W."/>
            <person name="Spatafora J."/>
            <person name="Grigoriev I.V."/>
            <person name="Martin F.M."/>
            <person name="Pujade-Renaud V."/>
        </authorList>
    </citation>
    <scope>NUCLEOTIDE SEQUENCE [LARGE SCALE GENOMIC DNA]</scope>
    <source>
        <strain evidence="12 13">Philippines</strain>
    </source>
</reference>
<feature type="compositionally biased region" description="Basic and acidic residues" evidence="10">
    <location>
        <begin position="22"/>
        <end position="31"/>
    </location>
</feature>
<feature type="compositionally biased region" description="Polar residues" evidence="10">
    <location>
        <begin position="348"/>
        <end position="365"/>
    </location>
</feature>
<dbReference type="InterPro" id="IPR000679">
    <property type="entry name" value="Znf_GATA"/>
</dbReference>
<dbReference type="FunFam" id="3.30.50.10:FF:000007">
    <property type="entry name" value="Nitrogen regulatory AreA, N-terminal"/>
    <property type="match status" value="1"/>
</dbReference>
<dbReference type="CDD" id="cd00202">
    <property type="entry name" value="ZnF_GATA"/>
    <property type="match status" value="2"/>
</dbReference>
<evidence type="ECO:0000256" key="5">
    <source>
        <dbReference type="ARBA" id="ARBA00022833"/>
    </source>
</evidence>
<keyword evidence="6" id="KW-0805">Transcription regulation</keyword>
<comment type="subcellular location">
    <subcellularLocation>
        <location evidence="1">Nucleus</location>
    </subcellularLocation>
</comment>
<feature type="compositionally biased region" description="Low complexity" evidence="10">
    <location>
        <begin position="160"/>
        <end position="171"/>
    </location>
</feature>
<feature type="region of interest" description="Disordered" evidence="10">
    <location>
        <begin position="1"/>
        <end position="130"/>
    </location>
</feature>
<dbReference type="GO" id="GO:0006879">
    <property type="term" value="P:intracellular iron ion homeostasis"/>
    <property type="evidence" value="ECO:0007669"/>
    <property type="project" value="UniProtKB-ARBA"/>
</dbReference>
<dbReference type="PRINTS" id="PR00619">
    <property type="entry name" value="GATAZNFINGER"/>
</dbReference>
<feature type="compositionally biased region" description="Basic residues" evidence="10">
    <location>
        <begin position="312"/>
        <end position="321"/>
    </location>
</feature>
<feature type="compositionally biased region" description="Polar residues" evidence="10">
    <location>
        <begin position="114"/>
        <end position="124"/>
    </location>
</feature>
<dbReference type="Proteomes" id="UP000240883">
    <property type="component" value="Unassembled WGS sequence"/>
</dbReference>
<dbReference type="GO" id="GO:0045944">
    <property type="term" value="P:positive regulation of transcription by RNA polymerase II"/>
    <property type="evidence" value="ECO:0007669"/>
    <property type="project" value="TreeGrafter"/>
</dbReference>
<dbReference type="STRING" id="1448308.A0A2T2N9D1"/>
<sequence>MANSSASGGTSLAPTPTHPHQLSRESSKEDIEMAESLNLLHHAQASHAPRHDSRSQGQPPVSPPHEQGSEIYHSLEDTVPYQQGDQPEQAPTPASTVSMAPRSVSGGNAPVTGQVCSNCGTTRTPLWRRSPSGETICNACGLYLKARNQQRPTNLKRNTQSQPIVSVSQSPAPGQGHDRSTSPGNAAASPRVATYVAADQMSAGTCPGGGRCNGTGGQQGCNGCPAFNNRVSKTAQFALAQASSCSGASDAGGESAAQSSTTGGTNVIPACQNCGTTITPLWRRDEAGHTICNACGLYYKLHGTHRPVAMKKQEIKRRKRVVPAAPGDGSTQAASSVAGYSPRPRVMQTPSFEHSVSPDPSTAIESSEDYPPEPRAPPAIDFTHWNASQPVTSHPGNSLTPLNVQPGAPSPRKRSLSATLEPEEVASAPSNPVPHRPNAISSILNPPRSQDSNIDPSLAIVSRPSGGPSPSPGASQEDKAARRDRLRREAEAMREALAKKQRELDELEED</sequence>